<organism evidence="1 2">
    <name type="scientific">Haematococcus lacustris</name>
    <name type="common">Green alga</name>
    <name type="synonym">Haematococcus pluvialis</name>
    <dbReference type="NCBI Taxonomy" id="44745"/>
    <lineage>
        <taxon>Eukaryota</taxon>
        <taxon>Viridiplantae</taxon>
        <taxon>Chlorophyta</taxon>
        <taxon>core chlorophytes</taxon>
        <taxon>Chlorophyceae</taxon>
        <taxon>CS clade</taxon>
        <taxon>Chlamydomonadales</taxon>
        <taxon>Haematococcaceae</taxon>
        <taxon>Haematococcus</taxon>
    </lineage>
</organism>
<evidence type="ECO:0000313" key="2">
    <source>
        <dbReference type="Proteomes" id="UP000485058"/>
    </source>
</evidence>
<keyword evidence="2" id="KW-1185">Reference proteome</keyword>
<gene>
    <name evidence="1" type="ORF">HaLaN_12532</name>
</gene>
<name>A0A699Z2A0_HAELA</name>
<sequence length="44" mass="4518">VGDLTVLRASKVTQEVTTSAQAAEAASRASLVVQLFKLFGALLG</sequence>
<proteinExistence type="predicted"/>
<dbReference type="EMBL" id="BLLF01000956">
    <property type="protein sequence ID" value="GFH16161.1"/>
    <property type="molecule type" value="Genomic_DNA"/>
</dbReference>
<protein>
    <submittedName>
        <fullName evidence="1">Uncharacterized protein</fullName>
    </submittedName>
</protein>
<comment type="caution">
    <text evidence="1">The sequence shown here is derived from an EMBL/GenBank/DDBJ whole genome shotgun (WGS) entry which is preliminary data.</text>
</comment>
<reference evidence="1 2" key="1">
    <citation type="submission" date="2020-02" db="EMBL/GenBank/DDBJ databases">
        <title>Draft genome sequence of Haematococcus lacustris strain NIES-144.</title>
        <authorList>
            <person name="Morimoto D."/>
            <person name="Nakagawa S."/>
            <person name="Yoshida T."/>
            <person name="Sawayama S."/>
        </authorList>
    </citation>
    <scope>NUCLEOTIDE SEQUENCE [LARGE SCALE GENOMIC DNA]</scope>
    <source>
        <strain evidence="1 2">NIES-144</strain>
    </source>
</reference>
<evidence type="ECO:0000313" key="1">
    <source>
        <dbReference type="EMBL" id="GFH16161.1"/>
    </source>
</evidence>
<dbReference type="Proteomes" id="UP000485058">
    <property type="component" value="Unassembled WGS sequence"/>
</dbReference>
<dbReference type="AlphaFoldDB" id="A0A699Z2A0"/>
<accession>A0A699Z2A0</accession>
<feature type="non-terminal residue" evidence="1">
    <location>
        <position position="1"/>
    </location>
</feature>